<organism evidence="1">
    <name type="scientific">Spironucleus salmonicida</name>
    <dbReference type="NCBI Taxonomy" id="348837"/>
    <lineage>
        <taxon>Eukaryota</taxon>
        <taxon>Metamonada</taxon>
        <taxon>Diplomonadida</taxon>
        <taxon>Hexamitidae</taxon>
        <taxon>Hexamitinae</taxon>
        <taxon>Spironucleus</taxon>
    </lineage>
</organism>
<dbReference type="EMBL" id="KI546046">
    <property type="protein sequence ID" value="EST47206.1"/>
    <property type="molecule type" value="Genomic_DNA"/>
</dbReference>
<accession>V6LU44</accession>
<evidence type="ECO:0000313" key="1">
    <source>
        <dbReference type="EMBL" id="EST47206.1"/>
    </source>
</evidence>
<sequence length="114" mass="13171">MSQLLDSLKQLTLDIDQIQNETHPEYKLLLSTLEATKSRLLAMAQLQYNSDIHFSEQTKKVSRKTFDNDYKLGISDAYNSVQQEIQKRKTDLIGILSKLNASEQLEQLENIKIE</sequence>
<protein>
    <submittedName>
        <fullName evidence="1">Uncharacterized protein</fullName>
    </submittedName>
</protein>
<evidence type="ECO:0000313" key="3">
    <source>
        <dbReference type="Proteomes" id="UP000018208"/>
    </source>
</evidence>
<dbReference type="VEuPathDB" id="GiardiaDB:SS50377_23336"/>
<dbReference type="EMBL" id="AUWU02000003">
    <property type="protein sequence ID" value="KAH0575696.1"/>
    <property type="molecule type" value="Genomic_DNA"/>
</dbReference>
<dbReference type="Proteomes" id="UP000018208">
    <property type="component" value="Unassembled WGS sequence"/>
</dbReference>
<dbReference type="AlphaFoldDB" id="V6LU44"/>
<gene>
    <name evidence="1" type="ORF">SS50377_12716</name>
    <name evidence="2" type="ORF">SS50377_23336</name>
</gene>
<reference evidence="2" key="2">
    <citation type="submission" date="2020-12" db="EMBL/GenBank/DDBJ databases">
        <title>New Spironucleus salmonicida genome in near-complete chromosomes.</title>
        <authorList>
            <person name="Xu F."/>
            <person name="Kurt Z."/>
            <person name="Jimenez-Gonzalez A."/>
            <person name="Astvaldsson A."/>
            <person name="Andersson J.O."/>
            <person name="Svard S.G."/>
        </authorList>
    </citation>
    <scope>NUCLEOTIDE SEQUENCE</scope>
    <source>
        <strain evidence="2">ATCC 50377</strain>
    </source>
</reference>
<proteinExistence type="predicted"/>
<keyword evidence="3" id="KW-1185">Reference proteome</keyword>
<reference evidence="1 2" key="1">
    <citation type="journal article" date="2014" name="PLoS Genet.">
        <title>The Genome of Spironucleus salmonicida Highlights a Fish Pathogen Adapted to Fluctuating Environments.</title>
        <authorList>
            <person name="Xu F."/>
            <person name="Jerlstrom-Hultqvist J."/>
            <person name="Einarsson E."/>
            <person name="Astvaldsson A."/>
            <person name="Svard S.G."/>
            <person name="Andersson J.O."/>
        </authorList>
    </citation>
    <scope>NUCLEOTIDE SEQUENCE</scope>
    <source>
        <strain evidence="2">ATCC 50377</strain>
    </source>
</reference>
<name>V6LU44_9EUKA</name>
<evidence type="ECO:0000313" key="2">
    <source>
        <dbReference type="EMBL" id="KAH0575696.1"/>
    </source>
</evidence>